<dbReference type="CDD" id="cd04329">
    <property type="entry name" value="RNAP_II_Rpb7_N"/>
    <property type="match status" value="1"/>
</dbReference>
<evidence type="ECO:0000259" key="7">
    <source>
        <dbReference type="Pfam" id="PF03876"/>
    </source>
</evidence>
<gene>
    <name evidence="8" type="ORF">AB1Y20_013281</name>
</gene>
<dbReference type="PANTHER" id="PTHR12709:SF4">
    <property type="entry name" value="DNA-DIRECTED RNA POLYMERASE II SUBUNIT RPB7"/>
    <property type="match status" value="1"/>
</dbReference>
<dbReference type="InterPro" id="IPR003029">
    <property type="entry name" value="S1_domain"/>
</dbReference>
<comment type="caution">
    <text evidence="8">The sequence shown here is derived from an EMBL/GenBank/DDBJ whole genome shotgun (WGS) entry which is preliminary data.</text>
</comment>
<dbReference type="GO" id="GO:0060213">
    <property type="term" value="P:positive regulation of nuclear-transcribed mRNA poly(A) tail shortening"/>
    <property type="evidence" value="ECO:0007669"/>
    <property type="project" value="TreeGrafter"/>
</dbReference>
<feature type="domain" description="RNA polymerase Rpb7-like N-terminal" evidence="7">
    <location>
        <begin position="11"/>
        <end position="63"/>
    </location>
</feature>
<dbReference type="GO" id="GO:0005665">
    <property type="term" value="C:RNA polymerase II, core complex"/>
    <property type="evidence" value="ECO:0007669"/>
    <property type="project" value="TreeGrafter"/>
</dbReference>
<dbReference type="Pfam" id="PF03876">
    <property type="entry name" value="SHS2_Rpb7-N"/>
    <property type="match status" value="1"/>
</dbReference>
<keyword evidence="3" id="KW-0240">DNA-directed RNA polymerase</keyword>
<organism evidence="8 9">
    <name type="scientific">Prymnesium parvum</name>
    <name type="common">Toxic golden alga</name>
    <dbReference type="NCBI Taxonomy" id="97485"/>
    <lineage>
        <taxon>Eukaryota</taxon>
        <taxon>Haptista</taxon>
        <taxon>Haptophyta</taxon>
        <taxon>Prymnesiophyceae</taxon>
        <taxon>Prymnesiales</taxon>
        <taxon>Prymnesiaceae</taxon>
        <taxon>Prymnesium</taxon>
    </lineage>
</organism>
<dbReference type="GO" id="GO:0003697">
    <property type="term" value="F:single-stranded DNA binding"/>
    <property type="evidence" value="ECO:0007669"/>
    <property type="project" value="TreeGrafter"/>
</dbReference>
<dbReference type="GO" id="GO:0006367">
    <property type="term" value="P:transcription initiation at RNA polymerase II promoter"/>
    <property type="evidence" value="ECO:0007669"/>
    <property type="project" value="TreeGrafter"/>
</dbReference>
<dbReference type="InterPro" id="IPR045113">
    <property type="entry name" value="Rpb7-like"/>
</dbReference>
<evidence type="ECO:0000313" key="8">
    <source>
        <dbReference type="EMBL" id="KAL1500631.1"/>
    </source>
</evidence>
<evidence type="ECO:0000259" key="6">
    <source>
        <dbReference type="Pfam" id="PF00575"/>
    </source>
</evidence>
<feature type="domain" description="S1 motif" evidence="6">
    <location>
        <begin position="79"/>
        <end position="151"/>
    </location>
</feature>
<evidence type="ECO:0000256" key="1">
    <source>
        <dbReference type="ARBA" id="ARBA00004123"/>
    </source>
</evidence>
<dbReference type="GO" id="GO:0000932">
    <property type="term" value="C:P-body"/>
    <property type="evidence" value="ECO:0007669"/>
    <property type="project" value="TreeGrafter"/>
</dbReference>
<dbReference type="Gene3D" id="2.40.50.140">
    <property type="entry name" value="Nucleic acid-binding proteins"/>
    <property type="match status" value="1"/>
</dbReference>
<evidence type="ECO:0008006" key="10">
    <source>
        <dbReference type="Google" id="ProtNLM"/>
    </source>
</evidence>
<protein>
    <recommendedName>
        <fullName evidence="10">DNA-directed RNA polymerase II subunit RPB7</fullName>
    </recommendedName>
</protein>
<dbReference type="SUPFAM" id="SSF50249">
    <property type="entry name" value="Nucleic acid-binding proteins"/>
    <property type="match status" value="1"/>
</dbReference>
<evidence type="ECO:0000256" key="2">
    <source>
        <dbReference type="ARBA" id="ARBA00009307"/>
    </source>
</evidence>
<reference evidence="8 9" key="1">
    <citation type="journal article" date="2024" name="Science">
        <title>Giant polyketide synthase enzymes in the biosynthesis of giant marine polyether toxins.</title>
        <authorList>
            <person name="Fallon T.R."/>
            <person name="Shende V.V."/>
            <person name="Wierzbicki I.H."/>
            <person name="Pendleton A.L."/>
            <person name="Watervoot N.F."/>
            <person name="Auber R.P."/>
            <person name="Gonzalez D.J."/>
            <person name="Wisecaver J.H."/>
            <person name="Moore B.S."/>
        </authorList>
    </citation>
    <scope>NUCLEOTIDE SEQUENCE [LARGE SCALE GENOMIC DNA]</scope>
    <source>
        <strain evidence="8 9">12B1</strain>
    </source>
</reference>
<dbReference type="InterPro" id="IPR005576">
    <property type="entry name" value="Rpb7-like_N"/>
</dbReference>
<comment type="similarity">
    <text evidence="2">Belongs to the eukaryotic RPB7/RPC8 RNA polymerase subunit family.</text>
</comment>
<keyword evidence="4" id="KW-0804">Transcription</keyword>
<accession>A0AB34IMR6</accession>
<sequence>MFFYIEMERDLLLLPQHFGPNINRYLRDKLIEKVEGSCSGRYGFIICVTEVKKIGKGRIREGAGLVTFPVKFGAVVFRPFKGEVLDAKVTVVNKLGFFAEVGPLSVFVSKYLIPTDMRFDPQSNPPSYVSQVSDEQPMRVTVASEVRLKLIGMRIDASEIFAIGSIKEDYLGVL</sequence>
<dbReference type="Gene3D" id="3.30.1490.120">
    <property type="entry name" value="RNA polymerase Rpb7-like, N-terminal domain"/>
    <property type="match status" value="1"/>
</dbReference>
<keyword evidence="5" id="KW-0539">Nucleus</keyword>
<proteinExistence type="inferred from homology"/>
<dbReference type="EMBL" id="JBGBPQ010000023">
    <property type="protein sequence ID" value="KAL1500631.1"/>
    <property type="molecule type" value="Genomic_DNA"/>
</dbReference>
<dbReference type="InterPro" id="IPR012340">
    <property type="entry name" value="NA-bd_OB-fold"/>
</dbReference>
<dbReference type="GO" id="GO:0031369">
    <property type="term" value="F:translation initiation factor binding"/>
    <property type="evidence" value="ECO:0007669"/>
    <property type="project" value="TreeGrafter"/>
</dbReference>
<dbReference type="FunFam" id="2.40.50.140:FF:000043">
    <property type="entry name" value="DNA-directed RNA polymerase II subunit RPB7"/>
    <property type="match status" value="1"/>
</dbReference>
<dbReference type="CDD" id="cd04462">
    <property type="entry name" value="S1_RNAPII_Rpb7"/>
    <property type="match status" value="1"/>
</dbReference>
<evidence type="ECO:0000256" key="3">
    <source>
        <dbReference type="ARBA" id="ARBA00022478"/>
    </source>
</evidence>
<dbReference type="FunFam" id="3.30.1490.120:FF:000001">
    <property type="entry name" value="DNA-directed RNA polymerase II subunit RPB7"/>
    <property type="match status" value="1"/>
</dbReference>
<dbReference type="InterPro" id="IPR036898">
    <property type="entry name" value="RNA_pol_Rpb7-like_N_sf"/>
</dbReference>
<keyword evidence="9" id="KW-1185">Reference proteome</keyword>
<comment type="subcellular location">
    <subcellularLocation>
        <location evidence="1">Nucleus</location>
    </subcellularLocation>
</comment>
<dbReference type="GO" id="GO:0003727">
    <property type="term" value="F:single-stranded RNA binding"/>
    <property type="evidence" value="ECO:0007669"/>
    <property type="project" value="TreeGrafter"/>
</dbReference>
<dbReference type="PANTHER" id="PTHR12709">
    <property type="entry name" value="DNA-DIRECTED RNA POLYMERASE II, III"/>
    <property type="match status" value="1"/>
</dbReference>
<dbReference type="SUPFAM" id="SSF88798">
    <property type="entry name" value="N-terminal, heterodimerisation domain of RBP7 (RpoE)"/>
    <property type="match status" value="1"/>
</dbReference>
<name>A0AB34IMR6_PRYPA</name>
<dbReference type="Proteomes" id="UP001515480">
    <property type="component" value="Unassembled WGS sequence"/>
</dbReference>
<evidence type="ECO:0000313" key="9">
    <source>
        <dbReference type="Proteomes" id="UP001515480"/>
    </source>
</evidence>
<dbReference type="GO" id="GO:0045948">
    <property type="term" value="P:positive regulation of translational initiation"/>
    <property type="evidence" value="ECO:0007669"/>
    <property type="project" value="TreeGrafter"/>
</dbReference>
<evidence type="ECO:0000256" key="5">
    <source>
        <dbReference type="ARBA" id="ARBA00023242"/>
    </source>
</evidence>
<evidence type="ECO:0000256" key="4">
    <source>
        <dbReference type="ARBA" id="ARBA00023163"/>
    </source>
</evidence>
<dbReference type="AlphaFoldDB" id="A0AB34IMR6"/>
<dbReference type="Pfam" id="PF00575">
    <property type="entry name" value="S1"/>
    <property type="match status" value="1"/>
</dbReference>